<accession>A0A1J0EU15</accession>
<sequence length="680" mass="75147">MIYMAISVQDAATGGRTSPFWQSGFTENLAPPSAVSLDVPPLPLCFVTDDAAEAWAAVLGSHKRVKDLADKLRKVKIRSTWVSRKQMKIQEDAHVLTAYFSEPDLLNQLAKQLPLQQLHQFHPMSIVTSFIENLIGQEKSELQLSVLNSGNPSAVEAAICKRFPASRYAFSFGWSDSLYSPLMVLPDVLELIESEEGERFYQACFAAYACMSELIETHVPLAQLNASEKVGNALNGVLAHKLSIEKQRRAEGGLPLTSASSLRGALGAQTRRLDVDWSDPTDLLRVMARLHAMWGDGKAGFTIAVEEVANAYLLPKLKDLFGRLEKAESASFQGDRQDLELLSLVDEFKLQEHKGPLVEAHVAVLSPLWSKFDFATYFKDLETQVAIIEERSREIVQRRASILSLSQKTHLDVQAISSEALLVSAGTHDIERLITEAARKLSGPSELLSSVMAGWTHLISGFHLDNKQPGGDEDTQVLELALQEVSALSAELKKLKRDTHHVRVKAAHLAVDEGRANDGIAQIPTAIIRKLINDPEQLTPTEILTCFSTLAQGRLRVLPSAWRSAKESERFEYSARMLELLDKLVFDYCDALRSGRPDSEARNILGSAYSAKESQSVSLVPSMRSERMFQVDGESLYFEKHLGIGNCTGSARGMRIYFEIIDGVVVIGYCGKHLTVASTN</sequence>
<proteinExistence type="predicted"/>
<dbReference type="Proteomes" id="UP000182567">
    <property type="component" value="Plasmid unnamed1"/>
</dbReference>
<dbReference type="AlphaFoldDB" id="A0A1J0EU15"/>
<keyword evidence="1" id="KW-0614">Plasmid</keyword>
<name>A0A1J0EU15_9PSED</name>
<evidence type="ECO:0000313" key="2">
    <source>
        <dbReference type="Proteomes" id="UP000182567"/>
    </source>
</evidence>
<gene>
    <name evidence="1" type="ORF">BLL42_27515</name>
</gene>
<organism evidence="1 2">
    <name type="scientific">Pseudomonas frederiksbergensis</name>
    <dbReference type="NCBI Taxonomy" id="104087"/>
    <lineage>
        <taxon>Bacteria</taxon>
        <taxon>Pseudomonadati</taxon>
        <taxon>Pseudomonadota</taxon>
        <taxon>Gammaproteobacteria</taxon>
        <taxon>Pseudomonadales</taxon>
        <taxon>Pseudomonadaceae</taxon>
        <taxon>Pseudomonas</taxon>
    </lineage>
</organism>
<reference evidence="2" key="1">
    <citation type="submission" date="2016-10" db="EMBL/GenBank/DDBJ databases">
        <title>Pseudomonas frederiksbergensis ERGS4:02 complete genome.</title>
        <authorList>
            <person name="Kumar R."/>
            <person name="Acharya V."/>
            <person name="Singh D."/>
        </authorList>
    </citation>
    <scope>NUCLEOTIDE SEQUENCE [LARGE SCALE GENOMIC DNA]</scope>
    <source>
        <strain evidence="2">ERGS4:02</strain>
        <plasmid evidence="2">Plasmid unnamed1</plasmid>
    </source>
</reference>
<evidence type="ECO:0000313" key="1">
    <source>
        <dbReference type="EMBL" id="APC19486.1"/>
    </source>
</evidence>
<dbReference type="EMBL" id="CP017887">
    <property type="protein sequence ID" value="APC19486.1"/>
    <property type="molecule type" value="Genomic_DNA"/>
</dbReference>
<geneLocation type="plasmid" evidence="1">
    <name>unnamed1</name>
</geneLocation>
<protein>
    <submittedName>
        <fullName evidence="1">Uncharacterized protein</fullName>
    </submittedName>
</protein>